<dbReference type="STRING" id="1391627.SAMN05216464_12162"/>
<gene>
    <name evidence="2" type="ORF">SAMN05216464_12162</name>
</gene>
<accession>A0A1G7MEW2</accession>
<keyword evidence="3" id="KW-1185">Reference proteome</keyword>
<reference evidence="2 3" key="1">
    <citation type="submission" date="2016-10" db="EMBL/GenBank/DDBJ databases">
        <authorList>
            <person name="de Groot N.N."/>
        </authorList>
    </citation>
    <scope>NUCLEOTIDE SEQUENCE [LARGE SCALE GENOMIC DNA]</scope>
    <source>
        <strain evidence="2 3">47C3B</strain>
    </source>
</reference>
<evidence type="ECO:0000256" key="1">
    <source>
        <dbReference type="SAM" id="SignalP"/>
    </source>
</evidence>
<feature type="chain" id="PRO_5011540343" evidence="1">
    <location>
        <begin position="23"/>
        <end position="167"/>
    </location>
</feature>
<feature type="signal peptide" evidence="1">
    <location>
        <begin position="1"/>
        <end position="22"/>
    </location>
</feature>
<sequence length="167" mass="18905">MIKTIPIFVLMLFFYGHVKAQAADSTLKKSPVKSLSDSQYDALLKGEDIYSMPPVAPINHYPTPERAIKFKAEIDLSPVQVTKIAAIAKELKRKKLEMGVFIVRNERALDSLFRRSRLDDGTIVFYANRSGLYYGELRNAILQACFRTGNLMSPGQIKKLETLQNHN</sequence>
<evidence type="ECO:0000313" key="2">
    <source>
        <dbReference type="EMBL" id="SDF60358.1"/>
    </source>
</evidence>
<evidence type="ECO:0000313" key="3">
    <source>
        <dbReference type="Proteomes" id="UP000199072"/>
    </source>
</evidence>
<dbReference type="AlphaFoldDB" id="A0A1G7MEW2"/>
<keyword evidence="1" id="KW-0732">Signal</keyword>
<organism evidence="2 3">
    <name type="scientific">Mucilaginibacter pineti</name>
    <dbReference type="NCBI Taxonomy" id="1391627"/>
    <lineage>
        <taxon>Bacteria</taxon>
        <taxon>Pseudomonadati</taxon>
        <taxon>Bacteroidota</taxon>
        <taxon>Sphingobacteriia</taxon>
        <taxon>Sphingobacteriales</taxon>
        <taxon>Sphingobacteriaceae</taxon>
        <taxon>Mucilaginibacter</taxon>
    </lineage>
</organism>
<dbReference type="EMBL" id="FNAI01000021">
    <property type="protein sequence ID" value="SDF60358.1"/>
    <property type="molecule type" value="Genomic_DNA"/>
</dbReference>
<protein>
    <submittedName>
        <fullName evidence="2">Uncharacterized protein</fullName>
    </submittedName>
</protein>
<dbReference type="RefSeq" id="WP_091156512.1">
    <property type="nucleotide sequence ID" value="NZ_FNAI01000021.1"/>
</dbReference>
<name>A0A1G7MEW2_9SPHI</name>
<dbReference type="Proteomes" id="UP000199072">
    <property type="component" value="Unassembled WGS sequence"/>
</dbReference>
<proteinExistence type="predicted"/>
<dbReference type="OrthoDB" id="1524432at2"/>